<proteinExistence type="predicted"/>
<sequence length="279" mass="30513">MRDWLVGIFGEAYATAAFWTIILIAVAIVLLVFVRVNRRFTAGTFISGSRNRQPRLAVTDATPVDNNRRLVLVRRDEVEHLILIGGPTDLVIEANIGQANAEKVTPKVPTREKQPSQDKPEPLVVEEPSSERDFPRSTPSSGRPEMPEFGHRPATPDREIQIASRSTATPAPRRYPAEATQAARDSVTSISSRPAVAATSAGTLASVTTPAPKREPDVEHVSDKLQVPDDTEVAGTIDAPVVDLGVSRAQRPSNHESTNEHTLEDEMSKLLEELSEQKH</sequence>
<keyword evidence="2" id="KW-0812">Transmembrane</keyword>
<evidence type="ECO:0000256" key="2">
    <source>
        <dbReference type="SAM" id="Phobius"/>
    </source>
</evidence>
<gene>
    <name evidence="3" type="ORF">ACFPOD_12520</name>
</gene>
<keyword evidence="3" id="KW-0282">Flagellum</keyword>
<evidence type="ECO:0000313" key="3">
    <source>
        <dbReference type="EMBL" id="MFC5585937.1"/>
    </source>
</evidence>
<protein>
    <submittedName>
        <fullName evidence="3">Flagellar biosynthetic protein FliO</fullName>
    </submittedName>
</protein>
<keyword evidence="4" id="KW-1185">Reference proteome</keyword>
<name>A0ABW0T9V8_9HYPH</name>
<comment type="caution">
    <text evidence="3">The sequence shown here is derived from an EMBL/GenBank/DDBJ whole genome shotgun (WGS) entry which is preliminary data.</text>
</comment>
<dbReference type="RefSeq" id="WP_223020817.1">
    <property type="nucleotide sequence ID" value="NZ_CP078143.1"/>
</dbReference>
<evidence type="ECO:0000256" key="1">
    <source>
        <dbReference type="SAM" id="MobiDB-lite"/>
    </source>
</evidence>
<evidence type="ECO:0000313" key="4">
    <source>
        <dbReference type="Proteomes" id="UP001596107"/>
    </source>
</evidence>
<feature type="compositionally biased region" description="Basic and acidic residues" evidence="1">
    <location>
        <begin position="109"/>
        <end position="121"/>
    </location>
</feature>
<feature type="compositionally biased region" description="Basic and acidic residues" evidence="1">
    <location>
        <begin position="145"/>
        <end position="160"/>
    </location>
</feature>
<reference evidence="4" key="1">
    <citation type="journal article" date="2019" name="Int. J. Syst. Evol. Microbiol.">
        <title>The Global Catalogue of Microorganisms (GCM) 10K type strain sequencing project: providing services to taxonomists for standard genome sequencing and annotation.</title>
        <authorList>
            <consortium name="The Broad Institute Genomics Platform"/>
            <consortium name="The Broad Institute Genome Sequencing Center for Infectious Disease"/>
            <person name="Wu L."/>
            <person name="Ma J."/>
        </authorList>
    </citation>
    <scope>NUCLEOTIDE SEQUENCE [LARGE SCALE GENOMIC DNA]</scope>
    <source>
        <strain evidence="4">JCM 3366</strain>
    </source>
</reference>
<feature type="compositionally biased region" description="Polar residues" evidence="1">
    <location>
        <begin position="200"/>
        <end position="209"/>
    </location>
</feature>
<accession>A0ABW0T9V8</accession>
<feature type="transmembrane region" description="Helical" evidence="2">
    <location>
        <begin position="12"/>
        <end position="34"/>
    </location>
</feature>
<feature type="compositionally biased region" description="Basic and acidic residues" evidence="1">
    <location>
        <begin position="253"/>
        <end position="279"/>
    </location>
</feature>
<keyword evidence="2" id="KW-1133">Transmembrane helix</keyword>
<dbReference type="Proteomes" id="UP001596107">
    <property type="component" value="Unassembled WGS sequence"/>
</dbReference>
<keyword evidence="3" id="KW-0966">Cell projection</keyword>
<keyword evidence="2" id="KW-0472">Membrane</keyword>
<feature type="region of interest" description="Disordered" evidence="1">
    <location>
        <begin position="103"/>
        <end position="279"/>
    </location>
</feature>
<keyword evidence="3" id="KW-0969">Cilium</keyword>
<dbReference type="EMBL" id="JBHSNB010000002">
    <property type="protein sequence ID" value="MFC5585937.1"/>
    <property type="molecule type" value="Genomic_DNA"/>
</dbReference>
<feature type="compositionally biased region" description="Basic and acidic residues" evidence="1">
    <location>
        <begin position="212"/>
        <end position="227"/>
    </location>
</feature>
<organism evidence="3 4">
    <name type="scientific">Nitratireductor kimnyeongensis</name>
    <dbReference type="NCBI Taxonomy" id="430679"/>
    <lineage>
        <taxon>Bacteria</taxon>
        <taxon>Pseudomonadati</taxon>
        <taxon>Pseudomonadota</taxon>
        <taxon>Alphaproteobacteria</taxon>
        <taxon>Hyphomicrobiales</taxon>
        <taxon>Phyllobacteriaceae</taxon>
        <taxon>Nitratireductor</taxon>
    </lineage>
</organism>